<comment type="caution">
    <text evidence="4">The sequence shown here is derived from an EMBL/GenBank/DDBJ whole genome shotgun (WGS) entry which is preliminary data.</text>
</comment>
<dbReference type="InterPro" id="IPR002110">
    <property type="entry name" value="Ankyrin_rpt"/>
</dbReference>
<proteinExistence type="predicted"/>
<organism evidence="4 5">
    <name type="scientific">Tritrichomonas musculus</name>
    <dbReference type="NCBI Taxonomy" id="1915356"/>
    <lineage>
        <taxon>Eukaryota</taxon>
        <taxon>Metamonada</taxon>
        <taxon>Parabasalia</taxon>
        <taxon>Tritrichomonadida</taxon>
        <taxon>Tritrichomonadidae</taxon>
        <taxon>Tritrichomonas</taxon>
    </lineage>
</organism>
<evidence type="ECO:0000313" key="5">
    <source>
        <dbReference type="Proteomes" id="UP001470230"/>
    </source>
</evidence>
<keyword evidence="1" id="KW-0677">Repeat</keyword>
<dbReference type="Proteomes" id="UP001470230">
    <property type="component" value="Unassembled WGS sequence"/>
</dbReference>
<evidence type="ECO:0000256" key="3">
    <source>
        <dbReference type="PROSITE-ProRule" id="PRU00023"/>
    </source>
</evidence>
<keyword evidence="2 3" id="KW-0040">ANK repeat</keyword>
<gene>
    <name evidence="4" type="ORF">M9Y10_010284</name>
</gene>
<evidence type="ECO:0000313" key="4">
    <source>
        <dbReference type="EMBL" id="KAK8864761.1"/>
    </source>
</evidence>
<feature type="repeat" description="ANK" evidence="3">
    <location>
        <begin position="41"/>
        <end position="73"/>
    </location>
</feature>
<keyword evidence="5" id="KW-1185">Reference proteome</keyword>
<dbReference type="PANTHER" id="PTHR24198:SF165">
    <property type="entry name" value="ANKYRIN REPEAT-CONTAINING PROTEIN-RELATED"/>
    <property type="match status" value="1"/>
</dbReference>
<reference evidence="4 5" key="1">
    <citation type="submission" date="2024-04" db="EMBL/GenBank/DDBJ databases">
        <title>Tritrichomonas musculus Genome.</title>
        <authorList>
            <person name="Alves-Ferreira E."/>
            <person name="Grigg M."/>
            <person name="Lorenzi H."/>
            <person name="Galac M."/>
        </authorList>
    </citation>
    <scope>NUCLEOTIDE SEQUENCE [LARGE SCALE GENOMIC DNA]</scope>
    <source>
        <strain evidence="4 5">EAF2021</strain>
    </source>
</reference>
<evidence type="ECO:0008006" key="6">
    <source>
        <dbReference type="Google" id="ProtNLM"/>
    </source>
</evidence>
<dbReference type="PANTHER" id="PTHR24198">
    <property type="entry name" value="ANKYRIN REPEAT AND PROTEIN KINASE DOMAIN-CONTAINING PROTEIN"/>
    <property type="match status" value="1"/>
</dbReference>
<sequence length="298" mass="33801">MTTFIYAVWKGNIEMIEYLYNIDNSIVNDCSIEKVDQVETQRHSALYMSIKNSDINSFYFLLNHGADPNSPENVQDNLLEIPIGVHSIDIFKELLKRGCKEKPDEKGSLLKKAILNHNEEILKILIENGEEVSVSSFAEACKCNVKFAKLLIDHISSDELNKPFKGNFAVHWICELGDFEVAEKALIKGIDVNKLNDKGKSGFHFLSHIKSVNVKLMNLFFDYGFDANITQDGNSVLGDFLITIYPNAQVIDCLLKHGASVDSILSKRNMTIENYVKGIRNREIKKVFHDNLPNLFPE</sequence>
<evidence type="ECO:0000256" key="2">
    <source>
        <dbReference type="ARBA" id="ARBA00023043"/>
    </source>
</evidence>
<dbReference type="SUPFAM" id="SSF48403">
    <property type="entry name" value="Ankyrin repeat"/>
    <property type="match status" value="1"/>
</dbReference>
<dbReference type="PROSITE" id="PS50088">
    <property type="entry name" value="ANK_REPEAT"/>
    <property type="match status" value="1"/>
</dbReference>
<dbReference type="InterPro" id="IPR036770">
    <property type="entry name" value="Ankyrin_rpt-contain_sf"/>
</dbReference>
<accession>A0ABR2IL61</accession>
<dbReference type="Gene3D" id="1.25.40.20">
    <property type="entry name" value="Ankyrin repeat-containing domain"/>
    <property type="match status" value="1"/>
</dbReference>
<dbReference type="SMART" id="SM00248">
    <property type="entry name" value="ANK"/>
    <property type="match status" value="6"/>
</dbReference>
<protein>
    <recommendedName>
        <fullName evidence="6">Ankyrin repeat protein</fullName>
    </recommendedName>
</protein>
<name>A0ABR2IL61_9EUKA</name>
<evidence type="ECO:0000256" key="1">
    <source>
        <dbReference type="ARBA" id="ARBA00022737"/>
    </source>
</evidence>
<dbReference type="EMBL" id="JAPFFF010000016">
    <property type="protein sequence ID" value="KAK8864761.1"/>
    <property type="molecule type" value="Genomic_DNA"/>
</dbReference>